<organism evidence="1 2">
    <name type="scientific">Lactobacillus kitasatonis</name>
    <dbReference type="NCBI Taxonomy" id="237446"/>
    <lineage>
        <taxon>Bacteria</taxon>
        <taxon>Bacillati</taxon>
        <taxon>Bacillota</taxon>
        <taxon>Bacilli</taxon>
        <taxon>Lactobacillales</taxon>
        <taxon>Lactobacillaceae</taxon>
        <taxon>Lactobacillus</taxon>
    </lineage>
</organism>
<proteinExistence type="predicted"/>
<evidence type="ECO:0000313" key="1">
    <source>
        <dbReference type="EMBL" id="MBL1071793.1"/>
    </source>
</evidence>
<sequence length="71" mass="8425">MSDKEQLQIDDQKQMIQGIRIFSPSLYKKVRFVVQNNHLEGWNPTEKEINDLVHSKPDLSEDYYEIFGVNK</sequence>
<reference evidence="1 2" key="1">
    <citation type="journal article" date="2021" name="Microorganisms">
        <title>Dual Inhibition of Salmonella enterica and Clostridium perfringens by New Probiotic Candidates Isolated from Chicken Intestinal Mucosa.</title>
        <authorList>
            <person name="Lone A."/>
            <person name="Mottawea W."/>
            <person name="Ait Chait Y."/>
            <person name="Hammami R."/>
        </authorList>
    </citation>
    <scope>NUCLEOTIDE SEQUENCE [LARGE SCALE GENOMIC DNA]</scope>
    <source>
        <strain evidence="1 2">A12</strain>
    </source>
</reference>
<keyword evidence="2" id="KW-1185">Reference proteome</keyword>
<dbReference type="Proteomes" id="UP000640912">
    <property type="component" value="Unassembled WGS sequence"/>
</dbReference>
<dbReference type="EMBL" id="JAEHNR010000029">
    <property type="protein sequence ID" value="MBL1071793.1"/>
    <property type="molecule type" value="Genomic_DNA"/>
</dbReference>
<evidence type="ECO:0000313" key="2">
    <source>
        <dbReference type="Proteomes" id="UP000640912"/>
    </source>
</evidence>
<comment type="caution">
    <text evidence="1">The sequence shown here is derived from an EMBL/GenBank/DDBJ whole genome shotgun (WGS) entry which is preliminary data.</text>
</comment>
<gene>
    <name evidence="1" type="ORF">JEM47_04700</name>
</gene>
<accession>A0ABS1LU53</accession>
<name>A0ABS1LU53_9LACO</name>
<dbReference type="RefSeq" id="WP_202017943.1">
    <property type="nucleotide sequence ID" value="NZ_JAEHNR010000029.1"/>
</dbReference>
<protein>
    <submittedName>
        <fullName evidence="1">Uncharacterized protein</fullName>
    </submittedName>
</protein>